<evidence type="ECO:0000256" key="2">
    <source>
        <dbReference type="ARBA" id="ARBA00010742"/>
    </source>
</evidence>
<dbReference type="InterPro" id="IPR001638">
    <property type="entry name" value="Solute-binding_3/MltF_N"/>
</dbReference>
<dbReference type="RefSeq" id="WP_169385542.1">
    <property type="nucleotide sequence ID" value="NZ_JAAXLA010000116.1"/>
</dbReference>
<dbReference type="Pfam" id="PF09084">
    <property type="entry name" value="NMT1"/>
    <property type="match status" value="1"/>
</dbReference>
<keyword evidence="8" id="KW-1185">Reference proteome</keyword>
<evidence type="ECO:0000256" key="3">
    <source>
        <dbReference type="ARBA" id="ARBA00022448"/>
    </source>
</evidence>
<accession>A0ABX1SNZ7</accession>
<protein>
    <submittedName>
        <fullName evidence="7">ABC transporter substrate-binding protein</fullName>
    </submittedName>
</protein>
<evidence type="ECO:0000256" key="4">
    <source>
        <dbReference type="ARBA" id="ARBA00022729"/>
    </source>
</evidence>
<proteinExistence type="inferred from homology"/>
<organism evidence="7 8">
    <name type="scientific">Pseudonocardia acidicola</name>
    <dbReference type="NCBI Taxonomy" id="2724939"/>
    <lineage>
        <taxon>Bacteria</taxon>
        <taxon>Bacillati</taxon>
        <taxon>Actinomycetota</taxon>
        <taxon>Actinomycetes</taxon>
        <taxon>Pseudonocardiales</taxon>
        <taxon>Pseudonocardiaceae</taxon>
        <taxon>Pseudonocardia</taxon>
    </lineage>
</organism>
<dbReference type="PANTHER" id="PTHR30024:SF48">
    <property type="entry name" value="ABC TRANSPORTER SUBSTRATE-BINDING PROTEIN"/>
    <property type="match status" value="1"/>
</dbReference>
<keyword evidence="4 5" id="KW-0732">Signal</keyword>
<gene>
    <name evidence="7" type="ORF">HF526_32775</name>
</gene>
<keyword evidence="3" id="KW-0813">Transport</keyword>
<feature type="signal peptide" evidence="5">
    <location>
        <begin position="1"/>
        <end position="27"/>
    </location>
</feature>
<evidence type="ECO:0000313" key="8">
    <source>
        <dbReference type="Proteomes" id="UP000820669"/>
    </source>
</evidence>
<dbReference type="PANTHER" id="PTHR30024">
    <property type="entry name" value="ALIPHATIC SULFONATES-BINDING PROTEIN-RELATED"/>
    <property type="match status" value="1"/>
</dbReference>
<dbReference type="InterPro" id="IPR010067">
    <property type="entry name" value="ABC_SsuA_sub-bd"/>
</dbReference>
<dbReference type="SMART" id="SM00062">
    <property type="entry name" value="PBPb"/>
    <property type="match status" value="1"/>
</dbReference>
<feature type="domain" description="Solute-binding protein family 3/N-terminal" evidence="6">
    <location>
        <begin position="39"/>
        <end position="255"/>
    </location>
</feature>
<dbReference type="Gene3D" id="3.40.190.10">
    <property type="entry name" value="Periplasmic binding protein-like II"/>
    <property type="match status" value="2"/>
</dbReference>
<dbReference type="InterPro" id="IPR015168">
    <property type="entry name" value="SsuA/THI5"/>
</dbReference>
<dbReference type="InterPro" id="IPR006311">
    <property type="entry name" value="TAT_signal"/>
</dbReference>
<dbReference type="EMBL" id="JAAXLA010000116">
    <property type="protein sequence ID" value="NMI02035.1"/>
    <property type="molecule type" value="Genomic_DNA"/>
</dbReference>
<evidence type="ECO:0000256" key="1">
    <source>
        <dbReference type="ARBA" id="ARBA00004418"/>
    </source>
</evidence>
<dbReference type="PROSITE" id="PS51318">
    <property type="entry name" value="TAT"/>
    <property type="match status" value="1"/>
</dbReference>
<comment type="caution">
    <text evidence="7">The sequence shown here is derived from an EMBL/GenBank/DDBJ whole genome shotgun (WGS) entry which is preliminary data.</text>
</comment>
<evidence type="ECO:0000259" key="6">
    <source>
        <dbReference type="SMART" id="SM00062"/>
    </source>
</evidence>
<evidence type="ECO:0000256" key="5">
    <source>
        <dbReference type="SAM" id="SignalP"/>
    </source>
</evidence>
<sequence>MSVRRRLLPALIAALALALPACSNGSAAPAGPVDLSKVTLHVGDQAGIQQALLQASGALNGAPYAVQWAEFPAAAPLLESLRARAIDIGIAGDAPTLNALAASNDITIVAGNRSPQQGGLAIIVPAGSPIKTVADLRGHTVSPTTQGSIGHYLLLQALAQAGLTAQDVKISFLQPVDAAAALQSGAIDAWSTWDPYTAVAQKEQGVRVLRDATGLASGLSFLDASNNSLDNPSLRAAMTDFVHRYNQALQWAQANPTELTGIYAKLTGRSQDVAGLVAQRSQRSGIPLTPDVVAELQRVADNYRRYGVLHNDVVVAQRIDDLGTARS</sequence>
<name>A0ABX1SNZ7_9PSEU</name>
<reference evidence="7 8" key="1">
    <citation type="submission" date="2020-04" db="EMBL/GenBank/DDBJ databases">
        <authorList>
            <person name="Klaysubun C."/>
            <person name="Duangmal K."/>
            <person name="Lipun K."/>
        </authorList>
    </citation>
    <scope>NUCLEOTIDE SEQUENCE [LARGE SCALE GENOMIC DNA]</scope>
    <source>
        <strain evidence="7 8">K10HN5</strain>
    </source>
</reference>
<dbReference type="SUPFAM" id="SSF53850">
    <property type="entry name" value="Periplasmic binding protein-like II"/>
    <property type="match status" value="1"/>
</dbReference>
<comment type="similarity">
    <text evidence="2">Belongs to the bacterial solute-binding protein SsuA/TauA family.</text>
</comment>
<dbReference type="CDD" id="cd13558">
    <property type="entry name" value="PBP2_SsuA_like_2"/>
    <property type="match status" value="1"/>
</dbReference>
<evidence type="ECO:0000313" key="7">
    <source>
        <dbReference type="EMBL" id="NMI02035.1"/>
    </source>
</evidence>
<dbReference type="NCBIfam" id="TIGR01728">
    <property type="entry name" value="SsuA_fam"/>
    <property type="match status" value="1"/>
</dbReference>
<dbReference type="Proteomes" id="UP000820669">
    <property type="component" value="Unassembled WGS sequence"/>
</dbReference>
<comment type="subcellular location">
    <subcellularLocation>
        <location evidence="1">Periplasm</location>
    </subcellularLocation>
</comment>
<feature type="chain" id="PRO_5046718205" evidence="5">
    <location>
        <begin position="28"/>
        <end position="327"/>
    </location>
</feature>